<reference evidence="7" key="1">
    <citation type="journal article" date="2019" name="Int. J. Syst. Evol. Microbiol.">
        <title>The Global Catalogue of Microorganisms (GCM) 10K type strain sequencing project: providing services to taxonomists for standard genome sequencing and annotation.</title>
        <authorList>
            <consortium name="The Broad Institute Genomics Platform"/>
            <consortium name="The Broad Institute Genome Sequencing Center for Infectious Disease"/>
            <person name="Wu L."/>
            <person name="Ma J."/>
        </authorList>
    </citation>
    <scope>NUCLEOTIDE SEQUENCE [LARGE SCALE GENOMIC DNA]</scope>
    <source>
        <strain evidence="7">NBRC 106396</strain>
    </source>
</reference>
<keyword evidence="4" id="KW-0460">Magnesium</keyword>
<comment type="subunit">
    <text evidence="4">Homodimer.</text>
</comment>
<dbReference type="RefSeq" id="WP_379750242.1">
    <property type="nucleotide sequence ID" value="NZ_JBHTCP010000045.1"/>
</dbReference>
<evidence type="ECO:0000256" key="1">
    <source>
        <dbReference type="ARBA" id="ARBA00022722"/>
    </source>
</evidence>
<keyword evidence="1 4" id="KW-0540">Nuclease</keyword>
<dbReference type="HAMAP" id="MF_01468">
    <property type="entry name" value="RNase_Mini_III"/>
    <property type="match status" value="1"/>
</dbReference>
<feature type="active site" evidence="4">
    <location>
        <position position="22"/>
    </location>
</feature>
<dbReference type="PANTHER" id="PTHR34276:SF1">
    <property type="entry name" value="MINI-RIBONUCLEASE 3"/>
    <property type="match status" value="1"/>
</dbReference>
<keyword evidence="4" id="KW-0699">rRNA-binding</keyword>
<dbReference type="PIRSF" id="PIRSF005520">
    <property type="entry name" value="UCP005520"/>
    <property type="match status" value="1"/>
</dbReference>
<keyword evidence="4" id="KW-0690">Ribosome biogenesis</keyword>
<organism evidence="6 7">
    <name type="scientific">Fictibacillus iocasae</name>
    <dbReference type="NCBI Taxonomy" id="2715437"/>
    <lineage>
        <taxon>Bacteria</taxon>
        <taxon>Bacillati</taxon>
        <taxon>Bacillota</taxon>
        <taxon>Bacilli</taxon>
        <taxon>Bacillales</taxon>
        <taxon>Fictibacillaceae</taxon>
        <taxon>Fictibacillus</taxon>
    </lineage>
</organism>
<dbReference type="EMBL" id="JBHTCP010000045">
    <property type="protein sequence ID" value="MFC7372678.1"/>
    <property type="molecule type" value="Genomic_DNA"/>
</dbReference>
<evidence type="ECO:0000256" key="4">
    <source>
        <dbReference type="HAMAP-Rule" id="MF_01468"/>
    </source>
</evidence>
<dbReference type="Pfam" id="PF00636">
    <property type="entry name" value="Ribonuclease_3"/>
    <property type="match status" value="1"/>
</dbReference>
<dbReference type="CDD" id="cd00593">
    <property type="entry name" value="RIBOc"/>
    <property type="match status" value="1"/>
</dbReference>
<dbReference type="InterPro" id="IPR036389">
    <property type="entry name" value="RNase_III_sf"/>
</dbReference>
<comment type="caution">
    <text evidence="6">The sequence shown here is derived from an EMBL/GenBank/DDBJ whole genome shotgun (WGS) entry which is preliminary data.</text>
</comment>
<accession>A0ABW2NTX1</accession>
<keyword evidence="7" id="KW-1185">Reference proteome</keyword>
<sequence>MPDLKPNDVKQLSGMTLAYMGDAVMEQYVREHLIMSGQVKPNMLHRLATSHVSAKSQAKLLMLLMEQNFFTEEEQAVIRRGRNANQGSVPKNTDIHTYRHATALEAIIGFLYLSKNEKRLDELMQRIFGQQESGKEDKQS</sequence>
<dbReference type="InterPro" id="IPR000999">
    <property type="entry name" value="RNase_III_dom"/>
</dbReference>
<dbReference type="SUPFAM" id="SSF69065">
    <property type="entry name" value="RNase III domain-like"/>
    <property type="match status" value="1"/>
</dbReference>
<dbReference type="Proteomes" id="UP001596549">
    <property type="component" value="Unassembled WGS sequence"/>
</dbReference>
<comment type="subcellular location">
    <subcellularLocation>
        <location evidence="4">Cytoplasm</location>
    </subcellularLocation>
</comment>
<keyword evidence="4" id="KW-0698">rRNA processing</keyword>
<keyword evidence="2 4" id="KW-0255">Endonuclease</keyword>
<dbReference type="EC" id="3.1.26.-" evidence="4"/>
<comment type="cofactor">
    <cofactor evidence="4">
        <name>Mg(2+)</name>
        <dbReference type="ChEBI" id="CHEBI:18420"/>
    </cofactor>
</comment>
<evidence type="ECO:0000256" key="2">
    <source>
        <dbReference type="ARBA" id="ARBA00022759"/>
    </source>
</evidence>
<keyword evidence="4" id="KW-0694">RNA-binding</keyword>
<dbReference type="Gene3D" id="1.10.1520.10">
    <property type="entry name" value="Ribonuclease III domain"/>
    <property type="match status" value="1"/>
</dbReference>
<dbReference type="InterPro" id="IPR008226">
    <property type="entry name" value="Mini3_fam"/>
</dbReference>
<protein>
    <recommendedName>
        <fullName evidence="4">Mini-ribonuclease 3</fullName>
        <shortName evidence="4">Mini-3</shortName>
        <shortName evidence="4">Mini-RNase 3</shortName>
        <ecNumber evidence="4">3.1.26.-</ecNumber>
    </recommendedName>
    <alternativeName>
        <fullName evidence="4">Mini-RNase III</fullName>
        <shortName evidence="4">Mini-III</shortName>
    </alternativeName>
</protein>
<dbReference type="PANTHER" id="PTHR34276">
    <property type="entry name" value="MINI-RIBONUCLEASE 3"/>
    <property type="match status" value="1"/>
</dbReference>
<evidence type="ECO:0000259" key="5">
    <source>
        <dbReference type="Pfam" id="PF00636"/>
    </source>
</evidence>
<comment type="similarity">
    <text evidence="4">Belongs to the MrnC RNase family.</text>
</comment>
<keyword evidence="3 4" id="KW-0378">Hydrolase</keyword>
<comment type="function">
    <text evidence="4">Involved in correct processing of both the 5' and 3' ends of 23S rRNA precursor. Processes 30S rRNA precursor transcript even in absence of ribonuclease 3 (Rnc); Rnc processes 30S rRNA into smaller rRNA precursors.</text>
</comment>
<evidence type="ECO:0000313" key="7">
    <source>
        <dbReference type="Proteomes" id="UP001596549"/>
    </source>
</evidence>
<evidence type="ECO:0000313" key="6">
    <source>
        <dbReference type="EMBL" id="MFC7372678.1"/>
    </source>
</evidence>
<evidence type="ECO:0000256" key="3">
    <source>
        <dbReference type="ARBA" id="ARBA00022801"/>
    </source>
</evidence>
<gene>
    <name evidence="4" type="primary">mrnC</name>
    <name evidence="6" type="ORF">ACFQPF_13450</name>
</gene>
<keyword evidence="4" id="KW-0963">Cytoplasm</keyword>
<name>A0ABW2NTX1_9BACL</name>
<proteinExistence type="inferred from homology"/>
<feature type="domain" description="RNase III" evidence="5">
    <location>
        <begin position="16"/>
        <end position="115"/>
    </location>
</feature>